<sequence length="254" mass="28697">MKNIWISELERVFKRKKTIVGIIIYLLLVGFQCLFLWSFGVGFYNAEEAVYLNNLNAAPFFLRELGIFLIFILIPMFVVDSFNGECSSGAYQLILTRPQDRAKLFIVKWAVQAVIILALLAVTWVVTTLFGNLLFPTVTETPFYQIEGLQVLQAYGYSLLFYVIAALVLLSVIALGGVISTIMPNTIISYLAIIGMLVGAIYLSDHFIFYFSLSDSIFDVLGGENHSLLILVFLIMVISFIINITVWKKRDWMG</sequence>
<gene>
    <name evidence="1" type="ORF">SH601_00445</name>
</gene>
<comment type="caution">
    <text evidence="1">The sequence shown here is derived from an EMBL/GenBank/DDBJ whole genome shotgun (WGS) entry which is preliminary data.</text>
</comment>
<accession>A0ACC6M134</accession>
<evidence type="ECO:0000313" key="1">
    <source>
        <dbReference type="EMBL" id="MDX8044442.1"/>
    </source>
</evidence>
<evidence type="ECO:0000313" key="2">
    <source>
        <dbReference type="Proteomes" id="UP001277972"/>
    </source>
</evidence>
<organism evidence="1 2">
    <name type="scientific">Gracilibacillus pellucidus</name>
    <dbReference type="NCBI Taxonomy" id="3095368"/>
    <lineage>
        <taxon>Bacteria</taxon>
        <taxon>Bacillati</taxon>
        <taxon>Bacillota</taxon>
        <taxon>Bacilli</taxon>
        <taxon>Bacillales</taxon>
        <taxon>Bacillaceae</taxon>
        <taxon>Gracilibacillus</taxon>
    </lineage>
</organism>
<dbReference type="Proteomes" id="UP001277972">
    <property type="component" value="Unassembled WGS sequence"/>
</dbReference>
<protein>
    <submittedName>
        <fullName evidence="1">ABC transporter permease subunit</fullName>
    </submittedName>
</protein>
<reference evidence="1" key="1">
    <citation type="submission" date="2023-11" db="EMBL/GenBank/DDBJ databases">
        <title>Gracilibacillus pellucida a moderately halophilic bacterium isolated from saline soil in Xinjiang province.</title>
        <authorList>
            <person name="Zhang Z."/>
            <person name="Tan F."/>
            <person name="Wang Y."/>
            <person name="Xia M."/>
        </authorList>
    </citation>
    <scope>NUCLEOTIDE SEQUENCE</scope>
    <source>
        <strain evidence="1">S3-1-1</strain>
    </source>
</reference>
<name>A0ACC6M134_9BACI</name>
<dbReference type="EMBL" id="JAWZSR010000001">
    <property type="protein sequence ID" value="MDX8044442.1"/>
    <property type="molecule type" value="Genomic_DNA"/>
</dbReference>
<keyword evidence="2" id="KW-1185">Reference proteome</keyword>
<proteinExistence type="predicted"/>